<feature type="domain" description="Peptidase S11 D-alanyl-D-alanine carboxypeptidase A N-terminal" evidence="12">
    <location>
        <begin position="148"/>
        <end position="375"/>
    </location>
</feature>
<feature type="region of interest" description="Disordered" evidence="10">
    <location>
        <begin position="53"/>
        <end position="100"/>
    </location>
</feature>
<keyword evidence="14" id="KW-1185">Reference proteome</keyword>
<dbReference type="NCBIfam" id="NF008668">
    <property type="entry name" value="PRK11669.1"/>
    <property type="match status" value="1"/>
</dbReference>
<dbReference type="InterPro" id="IPR018044">
    <property type="entry name" value="Peptidase_S11"/>
</dbReference>
<dbReference type="GO" id="GO:0009002">
    <property type="term" value="F:serine-type D-Ala-D-Ala carboxypeptidase activity"/>
    <property type="evidence" value="ECO:0007669"/>
    <property type="project" value="InterPro"/>
</dbReference>
<dbReference type="GO" id="GO:0071555">
    <property type="term" value="P:cell wall organization"/>
    <property type="evidence" value="ECO:0007669"/>
    <property type="project" value="UniProtKB-KW"/>
</dbReference>
<keyword evidence="4" id="KW-0133">Cell shape</keyword>
<evidence type="ECO:0000256" key="6">
    <source>
        <dbReference type="ARBA" id="ARBA00023316"/>
    </source>
</evidence>
<dbReference type="PANTHER" id="PTHR21581:SF26">
    <property type="entry name" value="D-ALANYL-D-ALANINE ENDOPEPTIDASE"/>
    <property type="match status" value="1"/>
</dbReference>
<feature type="active site" description="Acyl-ester intermediate" evidence="7">
    <location>
        <position position="182"/>
    </location>
</feature>
<evidence type="ECO:0000256" key="1">
    <source>
        <dbReference type="ARBA" id="ARBA00007164"/>
    </source>
</evidence>
<evidence type="ECO:0000256" key="11">
    <source>
        <dbReference type="SAM" id="SignalP"/>
    </source>
</evidence>
<gene>
    <name evidence="13" type="ORF">CAL29_23260</name>
</gene>
<dbReference type="GO" id="GO:0009252">
    <property type="term" value="P:peptidoglycan biosynthetic process"/>
    <property type="evidence" value="ECO:0007669"/>
    <property type="project" value="UniProtKB-KW"/>
</dbReference>
<dbReference type="AlphaFoldDB" id="A0A261S0L1"/>
<keyword evidence="2 11" id="KW-0732">Signal</keyword>
<feature type="compositionally biased region" description="Low complexity" evidence="10">
    <location>
        <begin position="57"/>
        <end position="81"/>
    </location>
</feature>
<dbReference type="Proteomes" id="UP000216020">
    <property type="component" value="Unassembled WGS sequence"/>
</dbReference>
<comment type="similarity">
    <text evidence="1 9">Belongs to the peptidase S11 family.</text>
</comment>
<organism evidence="13 14">
    <name type="scientific">Bordetella genomosp. 10</name>
    <dbReference type="NCBI Taxonomy" id="1416804"/>
    <lineage>
        <taxon>Bacteria</taxon>
        <taxon>Pseudomonadati</taxon>
        <taxon>Pseudomonadota</taxon>
        <taxon>Betaproteobacteria</taxon>
        <taxon>Burkholderiales</taxon>
        <taxon>Alcaligenaceae</taxon>
        <taxon>Bordetella</taxon>
    </lineage>
</organism>
<evidence type="ECO:0000256" key="2">
    <source>
        <dbReference type="ARBA" id="ARBA00022729"/>
    </source>
</evidence>
<evidence type="ECO:0000256" key="9">
    <source>
        <dbReference type="RuleBase" id="RU004016"/>
    </source>
</evidence>
<dbReference type="InterPro" id="IPR001967">
    <property type="entry name" value="Peptidase_S11_N"/>
</dbReference>
<feature type="active site" description="Proton acceptor" evidence="7">
    <location>
        <position position="185"/>
    </location>
</feature>
<evidence type="ECO:0000256" key="4">
    <source>
        <dbReference type="ARBA" id="ARBA00022960"/>
    </source>
</evidence>
<reference evidence="14" key="1">
    <citation type="submission" date="2017-05" db="EMBL/GenBank/DDBJ databases">
        <title>Complete and WGS of Bordetella genogroups.</title>
        <authorList>
            <person name="Spilker T."/>
            <person name="Lipuma J."/>
        </authorList>
    </citation>
    <scope>NUCLEOTIDE SEQUENCE [LARGE SCALE GENOMIC DNA]</scope>
    <source>
        <strain evidence="14">AU16122</strain>
    </source>
</reference>
<comment type="caution">
    <text evidence="13">The sequence shown here is derived from an EMBL/GenBank/DDBJ whole genome shotgun (WGS) entry which is preliminary data.</text>
</comment>
<keyword evidence="6" id="KW-0961">Cell wall biogenesis/degradation</keyword>
<proteinExistence type="inferred from homology"/>
<evidence type="ECO:0000256" key="7">
    <source>
        <dbReference type="PIRSR" id="PIRSR618044-1"/>
    </source>
</evidence>
<dbReference type="EMBL" id="NEVM01000005">
    <property type="protein sequence ID" value="OZI30889.1"/>
    <property type="molecule type" value="Genomic_DNA"/>
</dbReference>
<name>A0A261S0L1_9BORD</name>
<feature type="chain" id="PRO_5012785784" evidence="11">
    <location>
        <begin position="31"/>
        <end position="398"/>
    </location>
</feature>
<dbReference type="PANTHER" id="PTHR21581">
    <property type="entry name" value="D-ALANYL-D-ALANINE CARBOXYPEPTIDASE"/>
    <property type="match status" value="1"/>
</dbReference>
<dbReference type="PRINTS" id="PR00725">
    <property type="entry name" value="DADACBPTASE1"/>
</dbReference>
<evidence type="ECO:0000313" key="14">
    <source>
        <dbReference type="Proteomes" id="UP000216020"/>
    </source>
</evidence>
<keyword evidence="3" id="KW-0378">Hydrolase</keyword>
<sequence>MAHSWKRSVYAAAMPLLFALSTLYSPLTHAAADPCKVNAKSAACKAEQAKAAKKAPAKTGAKAPAAKTAAKQAPAKTAAKSTSKHTAKAASARKTVATTRTVAGRKETVIRTAAGKPATVTTRTLTPVRTTATADAGQAVARLSTPSSQAAALRSSVAYVQDLATSTVLFSKNEDTVRPIASISKLMTALVVVDANQPMDEMLEVSDDDIDRLRHAASRLPVGTRLSRADMLHVALMSSENRAAHALGRYYPGGMPAFVRAMNEKARELGMLDTHFVEPTGLSSENVSSPRDLVRLLRAASQRPLIHRYTTDTEYDVEMRKGRTQTFHNTNALVRNADWDIKVSKTGYINEAGECLVMLARINGRDLAIVLLDSQGKYSRVADAVRIRKFVQNEVAML</sequence>
<protein>
    <submittedName>
        <fullName evidence="13">D-alanyl-D-alanine endopeptidase</fullName>
    </submittedName>
</protein>
<dbReference type="GO" id="GO:0008360">
    <property type="term" value="P:regulation of cell shape"/>
    <property type="evidence" value="ECO:0007669"/>
    <property type="project" value="UniProtKB-KW"/>
</dbReference>
<dbReference type="InterPro" id="IPR012338">
    <property type="entry name" value="Beta-lactam/transpept-like"/>
</dbReference>
<feature type="active site" evidence="7">
    <location>
        <position position="239"/>
    </location>
</feature>
<dbReference type="Gene3D" id="3.40.710.10">
    <property type="entry name" value="DD-peptidase/beta-lactamase superfamily"/>
    <property type="match status" value="1"/>
</dbReference>
<keyword evidence="5" id="KW-0573">Peptidoglycan synthesis</keyword>
<evidence type="ECO:0000259" key="12">
    <source>
        <dbReference type="Pfam" id="PF00768"/>
    </source>
</evidence>
<dbReference type="RefSeq" id="WP_256977684.1">
    <property type="nucleotide sequence ID" value="NZ_NEVM01000005.1"/>
</dbReference>
<dbReference type="SUPFAM" id="SSF56601">
    <property type="entry name" value="beta-lactamase/transpeptidase-like"/>
    <property type="match status" value="1"/>
</dbReference>
<feature type="signal peptide" evidence="11">
    <location>
        <begin position="1"/>
        <end position="30"/>
    </location>
</feature>
<dbReference type="GO" id="GO:0006508">
    <property type="term" value="P:proteolysis"/>
    <property type="evidence" value="ECO:0007669"/>
    <property type="project" value="InterPro"/>
</dbReference>
<feature type="binding site" evidence="8">
    <location>
        <position position="345"/>
    </location>
    <ligand>
        <name>substrate</name>
    </ligand>
</feature>
<evidence type="ECO:0000256" key="5">
    <source>
        <dbReference type="ARBA" id="ARBA00022984"/>
    </source>
</evidence>
<dbReference type="Pfam" id="PF00768">
    <property type="entry name" value="Peptidase_S11"/>
    <property type="match status" value="1"/>
</dbReference>
<evidence type="ECO:0000313" key="13">
    <source>
        <dbReference type="EMBL" id="OZI30889.1"/>
    </source>
</evidence>
<evidence type="ECO:0000256" key="3">
    <source>
        <dbReference type="ARBA" id="ARBA00022801"/>
    </source>
</evidence>
<evidence type="ECO:0000256" key="8">
    <source>
        <dbReference type="PIRSR" id="PIRSR618044-2"/>
    </source>
</evidence>
<evidence type="ECO:0000256" key="10">
    <source>
        <dbReference type="SAM" id="MobiDB-lite"/>
    </source>
</evidence>
<feature type="compositionally biased region" description="Low complexity" evidence="10">
    <location>
        <begin position="88"/>
        <end position="100"/>
    </location>
</feature>
<accession>A0A261S0L1</accession>